<evidence type="ECO:0000313" key="5">
    <source>
        <dbReference type="Proteomes" id="UP001597540"/>
    </source>
</evidence>
<dbReference type="Proteomes" id="UP001597540">
    <property type="component" value="Unassembled WGS sequence"/>
</dbReference>
<dbReference type="InterPro" id="IPR008928">
    <property type="entry name" value="6-hairpin_glycosidase_sf"/>
</dbReference>
<dbReference type="EMBL" id="JBHUMJ010000002">
    <property type="protein sequence ID" value="MFD2701180.1"/>
    <property type="molecule type" value="Genomic_DNA"/>
</dbReference>
<keyword evidence="5" id="KW-1185">Reference proteome</keyword>
<sequence length="765" mass="87915">MSAKEEAVKGHVLQDFAMNQVHLTGEFHINAFAKELDYLHSYDLDRLLAGFRENRGLPPKAGKYPGWEDTEIRGHTLGHFMTACAQAYEQTSDPDLLKKLEYIIAELAQCQFESGYLSAFPESLIDNIEKRQPAWVPWYTIHKLIAGLIAVYQGTQLADAKRIVCKLGDWVALRTSRWSHELQTIVLSVEYGGMNDCLYDLFKISSDPKHLEAAHKFDEIPLFKAIAQGADILKGKHANTTIPKFLGALNRYRTLGESEKFYLEAAKKFWDIVVNHHTYITGGNSESEHFGEPDILDARRSDITCETCNSYNMLKLTRELFKLTGDKKYADYYETSYINAILSSQNPETGMTMYFQPMATGYFKIYSSPFEHFWCCTGTGMESFTKLNDSIYFYNDNELYVNQFISSRLDFAQENMSITQTASIPDRDDVQFTIETTDGRDRAMKLYVRVPNWVKGEMTVLLNGKRFEPEIKNEYLEVDRTWHSGDVLDLVLPMKVLACSLPDNPAAVGFQYGPIVLSAALGNEDMTLSSTGIMVQVPTKRMRIKDFIIPNGMTPKEWIQSVEEHVVKDEDRMEFRLRNTDEDERLIFTPHYKQHKERYGIYWNMVEPDSEELKRHLELGRLENLTKEATIDSVQVGNDQYELQHGIRGENTFSGAWDGQNGRLANDKGWFSYTMAVDPDDVNVLQVTYFLINHNRAMNIYVNDQLLAREETGYERRREFVTKEYPIPQALINKSSQIVVKFMPEADLNGIYGVLRTMRPLNKEA</sequence>
<dbReference type="RefSeq" id="WP_379262312.1">
    <property type="nucleotide sequence ID" value="NZ_JBHUMJ010000002.1"/>
</dbReference>
<reference evidence="5" key="1">
    <citation type="journal article" date="2019" name="Int. J. Syst. Evol. Microbiol.">
        <title>The Global Catalogue of Microorganisms (GCM) 10K type strain sequencing project: providing services to taxonomists for standard genome sequencing and annotation.</title>
        <authorList>
            <consortium name="The Broad Institute Genomics Platform"/>
            <consortium name="The Broad Institute Genome Sequencing Center for Infectious Disease"/>
            <person name="Wu L."/>
            <person name="Ma J."/>
        </authorList>
    </citation>
    <scope>NUCLEOTIDE SEQUENCE [LARGE SCALE GENOMIC DNA]</scope>
    <source>
        <strain evidence="5">KCTC 33849</strain>
    </source>
</reference>
<comment type="caution">
    <text evidence="4">The sequence shown here is derived from an EMBL/GenBank/DDBJ whole genome shotgun (WGS) entry which is preliminary data.</text>
</comment>
<evidence type="ECO:0000313" key="4">
    <source>
        <dbReference type="EMBL" id="MFD2701180.1"/>
    </source>
</evidence>
<dbReference type="PANTHER" id="PTHR31151:SF0">
    <property type="entry name" value="PROLINE-TRNA LIGASE (DUF1680)"/>
    <property type="match status" value="1"/>
</dbReference>
<dbReference type="Pfam" id="PF07944">
    <property type="entry name" value="Beta-AFase-like_GH127_cat"/>
    <property type="match status" value="1"/>
</dbReference>
<feature type="domain" description="Glycoside hydrolase GH146 substrate-binding" evidence="2">
    <location>
        <begin position="628"/>
        <end position="746"/>
    </location>
</feature>
<dbReference type="Pfam" id="PF20736">
    <property type="entry name" value="Glyco_hydro127M"/>
    <property type="match status" value="1"/>
</dbReference>
<evidence type="ECO:0000259" key="3">
    <source>
        <dbReference type="Pfam" id="PF20736"/>
    </source>
</evidence>
<evidence type="ECO:0000259" key="2">
    <source>
        <dbReference type="Pfam" id="PF20620"/>
    </source>
</evidence>
<dbReference type="InterPro" id="IPR049046">
    <property type="entry name" value="Beta-AFase-like_GH127_middle"/>
</dbReference>
<proteinExistence type="predicted"/>
<feature type="domain" description="Non-reducing end beta-L-arabinofuranosidase-like GH127 catalytic" evidence="1">
    <location>
        <begin position="20"/>
        <end position="388"/>
    </location>
</feature>
<evidence type="ECO:0000259" key="1">
    <source>
        <dbReference type="Pfam" id="PF07944"/>
    </source>
</evidence>
<protein>
    <submittedName>
        <fullName evidence="4">Beta-L-arabinofuranosidase domain-containing protein</fullName>
    </submittedName>
</protein>
<feature type="domain" description="Non-reducing end beta-L-arabinofuranosidase-like GH127 middle" evidence="3">
    <location>
        <begin position="399"/>
        <end position="494"/>
    </location>
</feature>
<gene>
    <name evidence="4" type="ORF">ACFSVM_11950</name>
</gene>
<organism evidence="4 5">
    <name type="scientific">Paenibacillus shunpengii</name>
    <dbReference type="NCBI Taxonomy" id="2054424"/>
    <lineage>
        <taxon>Bacteria</taxon>
        <taxon>Bacillati</taxon>
        <taxon>Bacillota</taxon>
        <taxon>Bacilli</taxon>
        <taxon>Bacillales</taxon>
        <taxon>Paenibacillaceae</taxon>
        <taxon>Paenibacillus</taxon>
    </lineage>
</organism>
<accession>A0ABW5SRB9</accession>
<dbReference type="InterPro" id="IPR012878">
    <property type="entry name" value="Beta-AFase-like_GH127_cat"/>
</dbReference>
<dbReference type="Pfam" id="PF20620">
    <property type="entry name" value="DUF6805"/>
    <property type="match status" value="1"/>
</dbReference>
<dbReference type="InterPro" id="IPR046544">
    <property type="entry name" value="GH146_SB_dom"/>
</dbReference>
<dbReference type="SUPFAM" id="SSF48208">
    <property type="entry name" value="Six-hairpin glycosidases"/>
    <property type="match status" value="1"/>
</dbReference>
<dbReference type="PANTHER" id="PTHR31151">
    <property type="entry name" value="PROLINE-TRNA LIGASE (DUF1680)"/>
    <property type="match status" value="1"/>
</dbReference>
<name>A0ABW5SRB9_9BACL</name>